<dbReference type="InterPro" id="IPR003673">
    <property type="entry name" value="CoA-Trfase_fam_III"/>
</dbReference>
<protein>
    <submittedName>
        <fullName evidence="2">CoA transferase</fullName>
    </submittedName>
</protein>
<dbReference type="RefSeq" id="WP_151594084.1">
    <property type="nucleotide sequence ID" value="NZ_WBMS02000010.1"/>
</dbReference>
<proteinExistence type="predicted"/>
<comment type="caution">
    <text evidence="2">The sequence shown here is derived from an EMBL/GenBank/DDBJ whole genome shotgun (WGS) entry which is preliminary data.</text>
</comment>
<dbReference type="EMBL" id="WBMS02000010">
    <property type="protein sequence ID" value="MWA01583.1"/>
    <property type="molecule type" value="Genomic_DNA"/>
</dbReference>
<sequence>MSSAAPGRPGRALEGMVVLDLGQIYNGPYCTMLLRQLGAEVIKIEPGGGEPIRWRGDGTTVSQAFNLLNGGKQGLELNLKSAAGVELFLRLVAVADVVVENFAPGVMERLGLGYDRLEEANPRLVLASGKGFDSASRHKDLRAMDITVQAISGMMAATGFEGQPPVKSGGAVADFIAGTHLAAAILGALVQRERTGRGQRVEVNMYDAILPTLTSNIAGYLDSGGTAPERVGNRHGGLSVAPYNVYASADGWIAVLCMRDRHWQTLCRLVGREDLLADESLATPRGRVEAIGRVDEVVSAWIATLTTAGALKLLQEGDIPAAPVRRLREVIEDPDVRERGMLVEVDDHGRPGYAYGSPLRLGASAPVAPAQAPDIGEHNGAVLSRLLGLTEAEIEECRRRGAW</sequence>
<dbReference type="GO" id="GO:0008410">
    <property type="term" value="F:CoA-transferase activity"/>
    <property type="evidence" value="ECO:0007669"/>
    <property type="project" value="TreeGrafter"/>
</dbReference>
<dbReference type="AlphaFoldDB" id="A0A6I4M722"/>
<keyword evidence="1 2" id="KW-0808">Transferase</keyword>
<evidence type="ECO:0000256" key="1">
    <source>
        <dbReference type="ARBA" id="ARBA00022679"/>
    </source>
</evidence>
<dbReference type="PANTHER" id="PTHR48207">
    <property type="entry name" value="SUCCINATE--HYDROXYMETHYLGLUTARATE COA-TRANSFERASE"/>
    <property type="match status" value="1"/>
</dbReference>
<dbReference type="Proteomes" id="UP000462055">
    <property type="component" value="Unassembled WGS sequence"/>
</dbReference>
<name>A0A6I4M722_9ACTN</name>
<dbReference type="InterPro" id="IPR044855">
    <property type="entry name" value="CoA-Trfase_III_dom3_sf"/>
</dbReference>
<gene>
    <name evidence="2" type="ORF">F8568_014600</name>
</gene>
<evidence type="ECO:0000313" key="3">
    <source>
        <dbReference type="Proteomes" id="UP000462055"/>
    </source>
</evidence>
<evidence type="ECO:0000313" key="2">
    <source>
        <dbReference type="EMBL" id="MWA01583.1"/>
    </source>
</evidence>
<keyword evidence="3" id="KW-1185">Reference proteome</keyword>
<dbReference type="InterPro" id="IPR023606">
    <property type="entry name" value="CoA-Trfase_III_dom_1_sf"/>
</dbReference>
<dbReference type="Gene3D" id="3.40.50.10540">
    <property type="entry name" value="Crotonobetainyl-coa:carnitine coa-transferase, domain 1"/>
    <property type="match status" value="1"/>
</dbReference>
<dbReference type="Pfam" id="PF02515">
    <property type="entry name" value="CoA_transf_3"/>
    <property type="match status" value="1"/>
</dbReference>
<dbReference type="Gene3D" id="3.30.1540.10">
    <property type="entry name" value="formyl-coa transferase, domain 3"/>
    <property type="match status" value="1"/>
</dbReference>
<dbReference type="PANTHER" id="PTHR48207:SF3">
    <property type="entry name" value="SUCCINATE--HYDROXYMETHYLGLUTARATE COA-TRANSFERASE"/>
    <property type="match status" value="1"/>
</dbReference>
<accession>A0A6I4M722</accession>
<reference evidence="2" key="1">
    <citation type="submission" date="2019-12" db="EMBL/GenBank/DDBJ databases">
        <title>Actinomadura physcomitrii sp. nov., a novel actinomycete isolated from moss [Physcomitrium sphaericum (Ludw) Fuernr].</title>
        <authorList>
            <person name="Zhuang X."/>
        </authorList>
    </citation>
    <scope>NUCLEOTIDE SEQUENCE [LARGE SCALE GENOMIC DNA]</scope>
    <source>
        <strain evidence="2">LD22</strain>
    </source>
</reference>
<dbReference type="InterPro" id="IPR050483">
    <property type="entry name" value="CoA-transferase_III_domain"/>
</dbReference>
<organism evidence="2 3">
    <name type="scientific">Actinomadura physcomitrii</name>
    <dbReference type="NCBI Taxonomy" id="2650748"/>
    <lineage>
        <taxon>Bacteria</taxon>
        <taxon>Bacillati</taxon>
        <taxon>Actinomycetota</taxon>
        <taxon>Actinomycetes</taxon>
        <taxon>Streptosporangiales</taxon>
        <taxon>Thermomonosporaceae</taxon>
        <taxon>Actinomadura</taxon>
    </lineage>
</organism>
<dbReference type="SUPFAM" id="SSF89796">
    <property type="entry name" value="CoA-transferase family III (CaiB/BaiF)"/>
    <property type="match status" value="1"/>
</dbReference>